<sequence length="59" mass="6599">MITEWHKSSYSGGSGSCVEVREHTDRADIRDTKNPQAGHITVGAREWNAFVRAIRDDAL</sequence>
<gene>
    <name evidence="3" type="ORF">CLV72_109369</name>
</gene>
<feature type="compositionally biased region" description="Basic and acidic residues" evidence="1">
    <location>
        <begin position="19"/>
        <end position="33"/>
    </location>
</feature>
<dbReference type="Proteomes" id="UP000237846">
    <property type="component" value="Unassembled WGS sequence"/>
</dbReference>
<evidence type="ECO:0000256" key="1">
    <source>
        <dbReference type="SAM" id="MobiDB-lite"/>
    </source>
</evidence>
<dbReference type="EMBL" id="PVZC01000009">
    <property type="protein sequence ID" value="PRX95756.1"/>
    <property type="molecule type" value="Genomic_DNA"/>
</dbReference>
<dbReference type="OrthoDB" id="3481589at2"/>
<proteinExistence type="predicted"/>
<feature type="region of interest" description="Disordered" evidence="1">
    <location>
        <begin position="1"/>
        <end position="37"/>
    </location>
</feature>
<feature type="domain" description="DUF397" evidence="2">
    <location>
        <begin position="4"/>
        <end position="55"/>
    </location>
</feature>
<evidence type="ECO:0000313" key="3">
    <source>
        <dbReference type="EMBL" id="PRX95756.1"/>
    </source>
</evidence>
<name>A0A2T0PW42_9ACTN</name>
<comment type="caution">
    <text evidence="3">The sequence shown here is derived from an EMBL/GenBank/DDBJ whole genome shotgun (WGS) entry which is preliminary data.</text>
</comment>
<evidence type="ECO:0000313" key="4">
    <source>
        <dbReference type="Proteomes" id="UP000237846"/>
    </source>
</evidence>
<dbReference type="InterPro" id="IPR007278">
    <property type="entry name" value="DUF397"/>
</dbReference>
<keyword evidence="4" id="KW-1185">Reference proteome</keyword>
<reference evidence="3 4" key="1">
    <citation type="submission" date="2018-03" db="EMBL/GenBank/DDBJ databases">
        <title>Genomic Encyclopedia of Archaeal and Bacterial Type Strains, Phase II (KMG-II): from individual species to whole genera.</title>
        <authorList>
            <person name="Goeker M."/>
        </authorList>
    </citation>
    <scope>NUCLEOTIDE SEQUENCE [LARGE SCALE GENOMIC DNA]</scope>
    <source>
        <strain evidence="3 4">DSM 45601</strain>
    </source>
</reference>
<accession>A0A2T0PW42</accession>
<organism evidence="3 4">
    <name type="scientific">Allonocardiopsis opalescens</name>
    <dbReference type="NCBI Taxonomy" id="1144618"/>
    <lineage>
        <taxon>Bacteria</taxon>
        <taxon>Bacillati</taxon>
        <taxon>Actinomycetota</taxon>
        <taxon>Actinomycetes</taxon>
        <taxon>Streptosporangiales</taxon>
        <taxon>Allonocardiopsis</taxon>
    </lineage>
</organism>
<dbReference type="RefSeq" id="WP_106252124.1">
    <property type="nucleotide sequence ID" value="NZ_PVZC01000009.1"/>
</dbReference>
<dbReference type="AlphaFoldDB" id="A0A2T0PW42"/>
<evidence type="ECO:0000259" key="2">
    <source>
        <dbReference type="Pfam" id="PF04149"/>
    </source>
</evidence>
<dbReference type="Pfam" id="PF04149">
    <property type="entry name" value="DUF397"/>
    <property type="match status" value="1"/>
</dbReference>
<protein>
    <submittedName>
        <fullName evidence="3">Uncharacterized protein DUF397</fullName>
    </submittedName>
</protein>